<dbReference type="RefSeq" id="WP_189385973.1">
    <property type="nucleotide sequence ID" value="NZ_BAABFY010000043.1"/>
</dbReference>
<organism evidence="2 3">
    <name type="scientific">Advenella faeciporci</name>
    <dbReference type="NCBI Taxonomy" id="797535"/>
    <lineage>
        <taxon>Bacteria</taxon>
        <taxon>Pseudomonadati</taxon>
        <taxon>Pseudomonadota</taxon>
        <taxon>Betaproteobacteria</taxon>
        <taxon>Burkholderiales</taxon>
        <taxon>Alcaligenaceae</taxon>
    </lineage>
</organism>
<dbReference type="EMBL" id="BMYS01000025">
    <property type="protein sequence ID" value="GGW95342.1"/>
    <property type="molecule type" value="Genomic_DNA"/>
</dbReference>
<evidence type="ECO:0000256" key="1">
    <source>
        <dbReference type="SAM" id="MobiDB-lite"/>
    </source>
</evidence>
<dbReference type="Proteomes" id="UP000608345">
    <property type="component" value="Unassembled WGS sequence"/>
</dbReference>
<accession>A0A918JRE9</accession>
<evidence type="ECO:0000313" key="3">
    <source>
        <dbReference type="Proteomes" id="UP000608345"/>
    </source>
</evidence>
<evidence type="ECO:0000313" key="2">
    <source>
        <dbReference type="EMBL" id="GGW95342.1"/>
    </source>
</evidence>
<protein>
    <submittedName>
        <fullName evidence="2">Uncharacterized protein</fullName>
    </submittedName>
</protein>
<keyword evidence="3" id="KW-1185">Reference proteome</keyword>
<feature type="region of interest" description="Disordered" evidence="1">
    <location>
        <begin position="128"/>
        <end position="159"/>
    </location>
</feature>
<proteinExistence type="predicted"/>
<comment type="caution">
    <text evidence="2">The sequence shown here is derived from an EMBL/GenBank/DDBJ whole genome shotgun (WGS) entry which is preliminary data.</text>
</comment>
<reference evidence="2" key="2">
    <citation type="submission" date="2020-09" db="EMBL/GenBank/DDBJ databases">
        <authorList>
            <person name="Sun Q."/>
            <person name="Kim S."/>
        </authorList>
    </citation>
    <scope>NUCLEOTIDE SEQUENCE</scope>
    <source>
        <strain evidence="2">KCTC 23732</strain>
    </source>
</reference>
<sequence length="159" mass="17989">MLTFTEHELELLGKTADALSAYMGKPVLAEVDVSEDGFEWVMFGIPLDINDEAEDEEIVHIQMGGPSARLLGNAGGLEDGQREVYACEFLWGIQLTDQENIRFIRIDYTGEEVQWTETLEEMLPFAINDEELPNDEENWDDDDDSDDEPESNPPPPTLH</sequence>
<feature type="compositionally biased region" description="Acidic residues" evidence="1">
    <location>
        <begin position="128"/>
        <end position="150"/>
    </location>
</feature>
<dbReference type="AlphaFoldDB" id="A0A918JRE9"/>
<reference evidence="2" key="1">
    <citation type="journal article" date="2014" name="Int. J. Syst. Evol. Microbiol.">
        <title>Complete genome sequence of Corynebacterium casei LMG S-19264T (=DSM 44701T), isolated from a smear-ripened cheese.</title>
        <authorList>
            <consortium name="US DOE Joint Genome Institute (JGI-PGF)"/>
            <person name="Walter F."/>
            <person name="Albersmeier A."/>
            <person name="Kalinowski J."/>
            <person name="Ruckert C."/>
        </authorList>
    </citation>
    <scope>NUCLEOTIDE SEQUENCE</scope>
    <source>
        <strain evidence="2">KCTC 23732</strain>
    </source>
</reference>
<name>A0A918JRE9_9BURK</name>
<gene>
    <name evidence="2" type="ORF">GCM10011450_26400</name>
</gene>